<dbReference type="SMART" id="SM00448">
    <property type="entry name" value="REC"/>
    <property type="match status" value="1"/>
</dbReference>
<dbReference type="InterPro" id="IPR011006">
    <property type="entry name" value="CheY-like_superfamily"/>
</dbReference>
<keyword evidence="1" id="KW-0597">Phosphoprotein</keyword>
<dbReference type="SUPFAM" id="SSF52172">
    <property type="entry name" value="CheY-like"/>
    <property type="match status" value="1"/>
</dbReference>
<feature type="domain" description="Response regulatory" evidence="2">
    <location>
        <begin position="2"/>
        <end position="118"/>
    </location>
</feature>
<dbReference type="InterPro" id="IPR050595">
    <property type="entry name" value="Bact_response_regulator"/>
</dbReference>
<sequence>MKILIVDDDKTTRKLLSLYLKGKGYDVITAENGLDAMEKIGTEDINFILTDMNMPYMDGIEFTRNLKSDPTLNSIPVVMITTEADEDEKKRAFEAGVDDYLVKPTNADQINESIKRILKKMFSTGGEGNV</sequence>
<reference evidence="3" key="1">
    <citation type="submission" date="2019-10" db="EMBL/GenBank/DDBJ databases">
        <title>Metagenomic sequencing of thiosulfate-disproportionating enrichment culture.</title>
        <authorList>
            <person name="Umezawa K."/>
            <person name="Kojima H."/>
            <person name="Fukui M."/>
        </authorList>
    </citation>
    <scope>NUCLEOTIDE SEQUENCE</scope>
    <source>
        <strain evidence="3">45J</strain>
    </source>
</reference>
<dbReference type="EMBL" id="BLAB01000001">
    <property type="protein sequence ID" value="GER94467.1"/>
    <property type="molecule type" value="Genomic_DNA"/>
</dbReference>
<dbReference type="GO" id="GO:0000160">
    <property type="term" value="P:phosphorelay signal transduction system"/>
    <property type="evidence" value="ECO:0007669"/>
    <property type="project" value="InterPro"/>
</dbReference>
<gene>
    <name evidence="3" type="ORF">A45J_2230</name>
</gene>
<organism evidence="3">
    <name type="scientific">hot springs metagenome</name>
    <dbReference type="NCBI Taxonomy" id="433727"/>
    <lineage>
        <taxon>unclassified sequences</taxon>
        <taxon>metagenomes</taxon>
        <taxon>ecological metagenomes</taxon>
    </lineage>
</organism>
<name>A0A5J4L6W1_9ZZZZ</name>
<dbReference type="AlphaFoldDB" id="A0A5J4L6W1"/>
<dbReference type="Pfam" id="PF00072">
    <property type="entry name" value="Response_reg"/>
    <property type="match status" value="1"/>
</dbReference>
<dbReference type="PANTHER" id="PTHR44591">
    <property type="entry name" value="STRESS RESPONSE REGULATOR PROTEIN 1"/>
    <property type="match status" value="1"/>
</dbReference>
<proteinExistence type="predicted"/>
<comment type="caution">
    <text evidence="3">The sequence shown here is derived from an EMBL/GenBank/DDBJ whole genome shotgun (WGS) entry which is preliminary data.</text>
</comment>
<evidence type="ECO:0000313" key="3">
    <source>
        <dbReference type="EMBL" id="GER94467.1"/>
    </source>
</evidence>
<dbReference type="PANTHER" id="PTHR44591:SF3">
    <property type="entry name" value="RESPONSE REGULATORY DOMAIN-CONTAINING PROTEIN"/>
    <property type="match status" value="1"/>
</dbReference>
<dbReference type="InterPro" id="IPR001789">
    <property type="entry name" value="Sig_transdc_resp-reg_receiver"/>
</dbReference>
<dbReference type="Gene3D" id="3.40.50.2300">
    <property type="match status" value="1"/>
</dbReference>
<protein>
    <submittedName>
        <fullName evidence="3">Response regulator</fullName>
    </submittedName>
</protein>
<evidence type="ECO:0000259" key="2">
    <source>
        <dbReference type="PROSITE" id="PS50110"/>
    </source>
</evidence>
<dbReference type="PROSITE" id="PS50110">
    <property type="entry name" value="RESPONSE_REGULATORY"/>
    <property type="match status" value="1"/>
</dbReference>
<evidence type="ECO:0000256" key="1">
    <source>
        <dbReference type="ARBA" id="ARBA00022553"/>
    </source>
</evidence>
<accession>A0A5J4L6W1</accession>